<dbReference type="PANTHER" id="PTHR12911:SF8">
    <property type="entry name" value="KLAROID PROTEIN-RELATED"/>
    <property type="match status" value="1"/>
</dbReference>
<evidence type="ECO:0000313" key="9">
    <source>
        <dbReference type="Proteomes" id="UP001234581"/>
    </source>
</evidence>
<accession>A0AAD7Y2V3</accession>
<evidence type="ECO:0000256" key="2">
    <source>
        <dbReference type="ARBA" id="ARBA00022692"/>
    </source>
</evidence>
<dbReference type="GO" id="GO:0043495">
    <property type="term" value="F:protein-membrane adaptor activity"/>
    <property type="evidence" value="ECO:0007669"/>
    <property type="project" value="TreeGrafter"/>
</dbReference>
<reference evidence="8 9" key="1">
    <citation type="submission" date="2023-03" db="EMBL/GenBank/DDBJ databases">
        <title>Genome sequence of Lichtheimia ornata CBS 291.66.</title>
        <authorList>
            <person name="Mohabir J.T."/>
            <person name="Shea T.P."/>
            <person name="Kurbessoian T."/>
            <person name="Berby B."/>
            <person name="Fontaine J."/>
            <person name="Livny J."/>
            <person name="Gnirke A."/>
            <person name="Stajich J.E."/>
            <person name="Cuomo C.A."/>
        </authorList>
    </citation>
    <scope>NUCLEOTIDE SEQUENCE [LARGE SCALE GENOMIC DNA]</scope>
    <source>
        <strain evidence="8">CBS 291.66</strain>
    </source>
</reference>
<dbReference type="GO" id="GO:0034993">
    <property type="term" value="C:meiotic nuclear membrane microtubule tethering complex"/>
    <property type="evidence" value="ECO:0007669"/>
    <property type="project" value="TreeGrafter"/>
</dbReference>
<feature type="domain" description="SUN" evidence="7">
    <location>
        <begin position="317"/>
        <end position="500"/>
    </location>
</feature>
<comment type="caution">
    <text evidence="8">The sequence shown here is derived from an EMBL/GenBank/DDBJ whole genome shotgun (WGS) entry which is preliminary data.</text>
</comment>
<evidence type="ECO:0000256" key="3">
    <source>
        <dbReference type="ARBA" id="ARBA00022989"/>
    </source>
</evidence>
<protein>
    <recommendedName>
        <fullName evidence="7">SUN domain-containing protein</fullName>
    </recommendedName>
</protein>
<evidence type="ECO:0000259" key="7">
    <source>
        <dbReference type="PROSITE" id="PS51469"/>
    </source>
</evidence>
<dbReference type="PROSITE" id="PS51469">
    <property type="entry name" value="SUN"/>
    <property type="match status" value="1"/>
</dbReference>
<gene>
    <name evidence="8" type="ORF">O0I10_001533</name>
</gene>
<dbReference type="AlphaFoldDB" id="A0AAD7Y2V3"/>
<organism evidence="8 9">
    <name type="scientific">Lichtheimia ornata</name>
    <dbReference type="NCBI Taxonomy" id="688661"/>
    <lineage>
        <taxon>Eukaryota</taxon>
        <taxon>Fungi</taxon>
        <taxon>Fungi incertae sedis</taxon>
        <taxon>Mucoromycota</taxon>
        <taxon>Mucoromycotina</taxon>
        <taxon>Mucoromycetes</taxon>
        <taxon>Mucorales</taxon>
        <taxon>Lichtheimiaceae</taxon>
        <taxon>Lichtheimia</taxon>
    </lineage>
</organism>
<dbReference type="EMBL" id="JARTCD010000004">
    <property type="protein sequence ID" value="KAJ8662572.1"/>
    <property type="molecule type" value="Genomic_DNA"/>
</dbReference>
<dbReference type="GeneID" id="83208951"/>
<evidence type="ECO:0000256" key="6">
    <source>
        <dbReference type="SAM" id="Phobius"/>
    </source>
</evidence>
<dbReference type="RefSeq" id="XP_058347485.1">
    <property type="nucleotide sequence ID" value="XM_058481628.1"/>
</dbReference>
<keyword evidence="2 6" id="KW-0812">Transmembrane</keyword>
<comment type="subcellular location">
    <subcellularLocation>
        <location evidence="1">Membrane</location>
    </subcellularLocation>
</comment>
<evidence type="ECO:0000256" key="5">
    <source>
        <dbReference type="SAM" id="MobiDB-lite"/>
    </source>
</evidence>
<evidence type="ECO:0000313" key="8">
    <source>
        <dbReference type="EMBL" id="KAJ8662572.1"/>
    </source>
</evidence>
<keyword evidence="9" id="KW-1185">Reference proteome</keyword>
<dbReference type="Pfam" id="PF07738">
    <property type="entry name" value="Sad1_UNC"/>
    <property type="match status" value="1"/>
</dbReference>
<feature type="region of interest" description="Disordered" evidence="5">
    <location>
        <begin position="1"/>
        <end position="28"/>
    </location>
</feature>
<dbReference type="Gene3D" id="2.60.120.260">
    <property type="entry name" value="Galactose-binding domain-like"/>
    <property type="match status" value="1"/>
</dbReference>
<dbReference type="Proteomes" id="UP001234581">
    <property type="component" value="Unassembled WGS sequence"/>
</dbReference>
<feature type="transmembrane region" description="Helical" evidence="6">
    <location>
        <begin position="35"/>
        <end position="53"/>
    </location>
</feature>
<feature type="compositionally biased region" description="Pro residues" evidence="5">
    <location>
        <begin position="12"/>
        <end position="25"/>
    </location>
</feature>
<keyword evidence="4 6" id="KW-0472">Membrane</keyword>
<feature type="transmembrane region" description="Helical" evidence="6">
    <location>
        <begin position="106"/>
        <end position="126"/>
    </location>
</feature>
<dbReference type="InterPro" id="IPR045119">
    <property type="entry name" value="SUN1-5"/>
</dbReference>
<evidence type="ECO:0000256" key="1">
    <source>
        <dbReference type="ARBA" id="ARBA00004370"/>
    </source>
</evidence>
<sequence length="501" mass="56989">MSSHISGGLPAGSPPGSPAMSPPGSPQQGNRELEAWLYTIILLGAIEFLLLFIQEKCRVLINFIEDVDDDAYMLHQQQQQQQQQQQEEEIPLTAKILKTLKIQMKATLLLTLFIFKEIVFSFFAYIDLFFTSHLENFGAFVLRKLGYFRDVDYVNPQRMFLIRGTETMRGRARVTIRRTAAWFAFALLIPFVHESMMNMAETNLEITHTNIVSSFEHMWHPKKPKAIEWEAGMEKTTFSDNTTSRSPFSTPSSFDDYEAFKATEPCPYGFFSSMLPKWLWMFNPNTVLCKSCRRFIAMGGCDQSKDTLHDFALATLGSRVLTELTSPTFGDENDKGWVSTLIKKKQQDVINQRSTSSPLVALLPWTSPGECWPMAGKHGSLGVELSYPVAVKAISVDYLGQHQAVAMGSAPGDFEVWGLRKYNEERSWKYPWDSLASVVDNDVIYLGRFMYDITKSLSVQTFELKHASPPIKAVVFRFLSNWGQDDYTCIYRVRVHGDKVA</sequence>
<keyword evidence="3 6" id="KW-1133">Transmembrane helix</keyword>
<dbReference type="InterPro" id="IPR012919">
    <property type="entry name" value="SUN_dom"/>
</dbReference>
<proteinExistence type="predicted"/>
<evidence type="ECO:0000256" key="4">
    <source>
        <dbReference type="ARBA" id="ARBA00023136"/>
    </source>
</evidence>
<dbReference type="PANTHER" id="PTHR12911">
    <property type="entry name" value="SAD1/UNC-84-LIKE PROTEIN-RELATED"/>
    <property type="match status" value="1"/>
</dbReference>
<name>A0AAD7Y2V3_9FUNG</name>